<proteinExistence type="predicted"/>
<dbReference type="Proteomes" id="UP000887540">
    <property type="component" value="Unplaced"/>
</dbReference>
<reference evidence="3" key="1">
    <citation type="submission" date="2022-11" db="UniProtKB">
        <authorList>
            <consortium name="WormBaseParasite"/>
        </authorList>
    </citation>
    <scope>IDENTIFICATION</scope>
</reference>
<dbReference type="PANTHER" id="PTHR45669:SF22">
    <property type="entry name" value="GLUTAREDOXIN DOMAIN-CONTAINING CYSTEINE-RICH PROTEIN CG12206-RELATED"/>
    <property type="match status" value="1"/>
</dbReference>
<accession>A0A914E3J4</accession>
<protein>
    <submittedName>
        <fullName evidence="3">Glutaredoxin domain-containing protein</fullName>
    </submittedName>
</protein>
<dbReference type="InterPro" id="IPR036249">
    <property type="entry name" value="Thioredoxin-like_sf"/>
</dbReference>
<feature type="domain" description="Glutaredoxin" evidence="1">
    <location>
        <begin position="56"/>
        <end position="129"/>
    </location>
</feature>
<dbReference type="WBParaSite" id="ACRNAN_scaffold5469.g22359.t1">
    <property type="protein sequence ID" value="ACRNAN_scaffold5469.g22359.t1"/>
    <property type="gene ID" value="ACRNAN_scaffold5469.g22359"/>
</dbReference>
<evidence type="ECO:0000313" key="3">
    <source>
        <dbReference type="WBParaSite" id="ACRNAN_scaffold5469.g22359.t1"/>
    </source>
</evidence>
<evidence type="ECO:0000313" key="2">
    <source>
        <dbReference type="Proteomes" id="UP000887540"/>
    </source>
</evidence>
<sequence>MKIEIDRVLDSLSDSALIQRNGSIKGRRFHVQNTLRKMQLRNQWKKNYIAEEESKVVVYTTSCGIIRKTWERCRNTVELLKALGIRAEVRDLNIRSEFVDEILDRMGLSEEERDFIHMSLPLVYVDGNYFGVNF</sequence>
<dbReference type="AlphaFoldDB" id="A0A914E3J4"/>
<dbReference type="Gene3D" id="3.40.30.10">
    <property type="entry name" value="Glutaredoxin"/>
    <property type="match status" value="1"/>
</dbReference>
<dbReference type="SUPFAM" id="SSF52833">
    <property type="entry name" value="Thioredoxin-like"/>
    <property type="match status" value="1"/>
</dbReference>
<dbReference type="InterPro" id="IPR002109">
    <property type="entry name" value="Glutaredoxin"/>
</dbReference>
<dbReference type="PROSITE" id="PS51354">
    <property type="entry name" value="GLUTAREDOXIN_2"/>
    <property type="match status" value="1"/>
</dbReference>
<name>A0A914E3J4_9BILA</name>
<dbReference type="Pfam" id="PF00462">
    <property type="entry name" value="Glutaredoxin"/>
    <property type="match status" value="1"/>
</dbReference>
<organism evidence="2 3">
    <name type="scientific">Acrobeloides nanus</name>
    <dbReference type="NCBI Taxonomy" id="290746"/>
    <lineage>
        <taxon>Eukaryota</taxon>
        <taxon>Metazoa</taxon>
        <taxon>Ecdysozoa</taxon>
        <taxon>Nematoda</taxon>
        <taxon>Chromadorea</taxon>
        <taxon>Rhabditida</taxon>
        <taxon>Tylenchina</taxon>
        <taxon>Cephalobomorpha</taxon>
        <taxon>Cephaloboidea</taxon>
        <taxon>Cephalobidae</taxon>
        <taxon>Acrobeloides</taxon>
    </lineage>
</organism>
<keyword evidence="2" id="KW-1185">Reference proteome</keyword>
<evidence type="ECO:0000259" key="1">
    <source>
        <dbReference type="Pfam" id="PF00462"/>
    </source>
</evidence>
<dbReference type="PANTHER" id="PTHR45669">
    <property type="entry name" value="GLUTAREDOXIN DOMAIN-CONTAINING CYSTEINE-RICH PROTEIN CG12206-RELATED"/>
    <property type="match status" value="1"/>
</dbReference>